<feature type="compositionally biased region" description="Polar residues" evidence="6">
    <location>
        <begin position="67"/>
        <end position="76"/>
    </location>
</feature>
<dbReference type="Proteomes" id="UP001345691">
    <property type="component" value="Unassembled WGS sequence"/>
</dbReference>
<dbReference type="EMBL" id="JAVRRF010000007">
    <property type="protein sequence ID" value="KAK5063567.1"/>
    <property type="molecule type" value="Genomic_DNA"/>
</dbReference>
<accession>A0ABR0JFS1</accession>
<evidence type="ECO:0000256" key="2">
    <source>
        <dbReference type="ARBA" id="ARBA00012483"/>
    </source>
</evidence>
<evidence type="ECO:0000313" key="7">
    <source>
        <dbReference type="EMBL" id="KAK5063567.1"/>
    </source>
</evidence>
<evidence type="ECO:0000256" key="4">
    <source>
        <dbReference type="ARBA" id="ARBA00023015"/>
    </source>
</evidence>
<keyword evidence="5" id="KW-0804">Transcription</keyword>
<protein>
    <recommendedName>
        <fullName evidence="2">RING-type E3 ubiquitin transferase</fullName>
        <ecNumber evidence="2">2.3.2.27</ecNumber>
    </recommendedName>
</protein>
<keyword evidence="4" id="KW-0805">Transcription regulation</keyword>
<evidence type="ECO:0000313" key="8">
    <source>
        <dbReference type="Proteomes" id="UP001345691"/>
    </source>
</evidence>
<gene>
    <name evidence="7" type="ORF">LTR69_004273</name>
</gene>
<dbReference type="PANTHER" id="PTHR46077">
    <property type="entry name" value="E3 UBIQUITIN-PROTEIN LIGASE TOPORS"/>
    <property type="match status" value="1"/>
</dbReference>
<reference evidence="7 8" key="1">
    <citation type="submission" date="2023-08" db="EMBL/GenBank/DDBJ databases">
        <title>Black Yeasts Isolated from many extreme environments.</title>
        <authorList>
            <person name="Coleine C."/>
            <person name="Stajich J.E."/>
            <person name="Selbmann L."/>
        </authorList>
    </citation>
    <scope>NUCLEOTIDE SEQUENCE [LARGE SCALE GENOMIC DNA]</scope>
    <source>
        <strain evidence="7 8">CCFEE 6328</strain>
    </source>
</reference>
<evidence type="ECO:0000256" key="6">
    <source>
        <dbReference type="SAM" id="MobiDB-lite"/>
    </source>
</evidence>
<evidence type="ECO:0000256" key="3">
    <source>
        <dbReference type="ARBA" id="ARBA00022679"/>
    </source>
</evidence>
<sequence>MAAAVAILSSMAIRYNIGGKGGSWIFSLPEPESTSTGRHTSHASSASSRYRRSRQGGSYTRGERRTSSGNATSVDSTDTSLDFRKHVYRHKLYSLRVGTNRISRYRELTPESFVKDERLTARARMWIRRELQVFDFLNSGSAPSSSREVSDRRASNADFLLEYIVSILKSIDLKGSTGQAEELLKDFLGRDNAGLFLRELEAWLRSPYERLGDWDRAVQYAIPADVEQELTRSGASCGRNEVCSPRSEPSTTVPRWFSEGFVLRNGNG</sequence>
<comment type="caution">
    <text evidence="7">The sequence shown here is derived from an EMBL/GenBank/DDBJ whole genome shotgun (WGS) entry which is preliminary data.</text>
</comment>
<keyword evidence="3" id="KW-0808">Transferase</keyword>
<comment type="catalytic activity">
    <reaction evidence="1">
        <text>S-ubiquitinyl-[E2 ubiquitin-conjugating enzyme]-L-cysteine + [acceptor protein]-L-lysine = [E2 ubiquitin-conjugating enzyme]-L-cysteine + N(6)-ubiquitinyl-[acceptor protein]-L-lysine.</text>
        <dbReference type="EC" id="2.3.2.27"/>
    </reaction>
</comment>
<proteinExistence type="predicted"/>
<dbReference type="PANTHER" id="PTHR46077:SF1">
    <property type="entry name" value="TOP1 BINDING ARGININE_SERINE RICH PROTEIN, E3 UBIQUITIN LIGASE"/>
    <property type="match status" value="1"/>
</dbReference>
<name>A0ABR0JFS1_9EURO</name>
<keyword evidence="8" id="KW-1185">Reference proteome</keyword>
<organism evidence="7 8">
    <name type="scientific">Exophiala sideris</name>
    <dbReference type="NCBI Taxonomy" id="1016849"/>
    <lineage>
        <taxon>Eukaryota</taxon>
        <taxon>Fungi</taxon>
        <taxon>Dikarya</taxon>
        <taxon>Ascomycota</taxon>
        <taxon>Pezizomycotina</taxon>
        <taxon>Eurotiomycetes</taxon>
        <taxon>Chaetothyriomycetidae</taxon>
        <taxon>Chaetothyriales</taxon>
        <taxon>Herpotrichiellaceae</taxon>
        <taxon>Exophiala</taxon>
    </lineage>
</organism>
<evidence type="ECO:0000256" key="1">
    <source>
        <dbReference type="ARBA" id="ARBA00000900"/>
    </source>
</evidence>
<feature type="region of interest" description="Disordered" evidence="6">
    <location>
        <begin position="31"/>
        <end position="76"/>
    </location>
</feature>
<evidence type="ECO:0000256" key="5">
    <source>
        <dbReference type="ARBA" id="ARBA00023163"/>
    </source>
</evidence>
<dbReference type="EC" id="2.3.2.27" evidence="2"/>
<feature type="compositionally biased region" description="Low complexity" evidence="6">
    <location>
        <begin position="33"/>
        <end position="48"/>
    </location>
</feature>